<dbReference type="Proteomes" id="UP000429785">
    <property type="component" value="Unassembled WGS sequence"/>
</dbReference>
<sequence length="116" mass="13695">MNKFIVIPPKHVGLNDWSDFSPDYFNYTLILKKDERCNLRGQWVDWSKGYDEEKDKAGGLKGHYLKYRGSKYVEFNTFEEARALADIFDAEYSEYKKGNIKWGALSFNSNSQLWVY</sequence>
<proteinExistence type="predicted"/>
<name>A0A6I1DX76_9FLAO</name>
<comment type="caution">
    <text evidence="1">The sequence shown here is derived from an EMBL/GenBank/DDBJ whole genome shotgun (WGS) entry which is preliminary data.</text>
</comment>
<dbReference type="AlphaFoldDB" id="A0A6I1DX76"/>
<dbReference type="OrthoDB" id="9875963at2"/>
<gene>
    <name evidence="1" type="ORF">F8C76_11245</name>
</gene>
<evidence type="ECO:0000313" key="1">
    <source>
        <dbReference type="EMBL" id="KAB7528431.1"/>
    </source>
</evidence>
<organism evidence="1 2">
    <name type="scientific">Flagellimonas olearia</name>
    <dbReference type="NCBI Taxonomy" id="552546"/>
    <lineage>
        <taxon>Bacteria</taxon>
        <taxon>Pseudomonadati</taxon>
        <taxon>Bacteroidota</taxon>
        <taxon>Flavobacteriia</taxon>
        <taxon>Flavobacteriales</taxon>
        <taxon>Flavobacteriaceae</taxon>
        <taxon>Flagellimonas</taxon>
    </lineage>
</organism>
<dbReference type="RefSeq" id="WP_152131804.1">
    <property type="nucleotide sequence ID" value="NZ_WELG01000002.1"/>
</dbReference>
<protein>
    <submittedName>
        <fullName evidence="1">Uncharacterized protein</fullName>
    </submittedName>
</protein>
<accession>A0A6I1DX76</accession>
<evidence type="ECO:0000313" key="2">
    <source>
        <dbReference type="Proteomes" id="UP000429785"/>
    </source>
</evidence>
<reference evidence="1 2" key="1">
    <citation type="submission" date="2019-10" db="EMBL/GenBank/DDBJ databases">
        <title>Muricauda olearia CL-SS4 JCM15563 genome.</title>
        <authorList>
            <person name="Liu L."/>
        </authorList>
    </citation>
    <scope>NUCLEOTIDE SEQUENCE [LARGE SCALE GENOMIC DNA]</scope>
    <source>
        <strain evidence="1 2">CL-SS4</strain>
    </source>
</reference>
<dbReference type="EMBL" id="WELG01000002">
    <property type="protein sequence ID" value="KAB7528431.1"/>
    <property type="molecule type" value="Genomic_DNA"/>
</dbReference>